<dbReference type="Proteomes" id="UP000295444">
    <property type="component" value="Unassembled WGS sequence"/>
</dbReference>
<proteinExistence type="predicted"/>
<evidence type="ECO:0000313" key="2">
    <source>
        <dbReference type="Proteomes" id="UP000295444"/>
    </source>
</evidence>
<dbReference type="AlphaFoldDB" id="A0A4R6S2R3"/>
<accession>A0A4R6S2R3</accession>
<gene>
    <name evidence="1" type="ORF">EV186_106245</name>
</gene>
<evidence type="ECO:0000313" key="1">
    <source>
        <dbReference type="EMBL" id="TDP93851.1"/>
    </source>
</evidence>
<sequence>MFGIDKALRKLKKAVDHLTKPIPPLHEAVQAAEHLAGALAKRYNDYLNGERTGIKPLRGGTNWDAYHHSELYAFVHVDASPQQVLEQVEAWFAHADGLRSKGDAVGR</sequence>
<protein>
    <submittedName>
        <fullName evidence="1">Uncharacterized protein</fullName>
    </submittedName>
</protein>
<dbReference type="OrthoDB" id="3681508at2"/>
<reference evidence="1 2" key="1">
    <citation type="submission" date="2019-03" db="EMBL/GenBank/DDBJ databases">
        <title>Genomic Encyclopedia of Type Strains, Phase IV (KMG-IV): sequencing the most valuable type-strain genomes for metagenomic binning, comparative biology and taxonomic classification.</title>
        <authorList>
            <person name="Goeker M."/>
        </authorList>
    </citation>
    <scope>NUCLEOTIDE SEQUENCE [LARGE SCALE GENOMIC DNA]</scope>
    <source>
        <strain evidence="1 2">DSM 45361</strain>
    </source>
</reference>
<keyword evidence="2" id="KW-1185">Reference proteome</keyword>
<organism evidence="1 2">
    <name type="scientific">Labedaea rhizosphaerae</name>
    <dbReference type="NCBI Taxonomy" id="598644"/>
    <lineage>
        <taxon>Bacteria</taxon>
        <taxon>Bacillati</taxon>
        <taxon>Actinomycetota</taxon>
        <taxon>Actinomycetes</taxon>
        <taxon>Pseudonocardiales</taxon>
        <taxon>Pseudonocardiaceae</taxon>
        <taxon>Labedaea</taxon>
    </lineage>
</organism>
<dbReference type="RefSeq" id="WP_133852847.1">
    <property type="nucleotide sequence ID" value="NZ_SNXZ01000006.1"/>
</dbReference>
<name>A0A4R6S2R3_LABRH</name>
<comment type="caution">
    <text evidence="1">The sequence shown here is derived from an EMBL/GenBank/DDBJ whole genome shotgun (WGS) entry which is preliminary data.</text>
</comment>
<dbReference type="EMBL" id="SNXZ01000006">
    <property type="protein sequence ID" value="TDP93851.1"/>
    <property type="molecule type" value="Genomic_DNA"/>
</dbReference>